<sequence>MLLGMLLHWIINENSRRYPGMTDGQTIAYISDIGADELQPLFIAGSVVTTVFLDLSFAAERWLRHNGRLAPNGTTMEKVLAILSIIFALIGTAGLILLSIFDTNNYNRLHNIFLLCFIAGYLLSAIFICWEYGRLGLNNRHFRVLRISFWMKLTFVLVELCLAIAFAATTFSDLTNVGAILEWVVSLIFTLYAISFYVDLAPAVKTKSRTRRFVKPSEYAMEEGAASNPLYNNGNSNYHNGGPHYYNGDSNRSHPTNF</sequence>
<feature type="transmembrane region" description="Helical" evidence="5">
    <location>
        <begin position="79"/>
        <end position="100"/>
    </location>
</feature>
<protein>
    <recommendedName>
        <fullName evidence="6">CWH43-like N-terminal domain-containing protein</fullName>
    </recommendedName>
</protein>
<evidence type="ECO:0000256" key="5">
    <source>
        <dbReference type="SAM" id="Phobius"/>
    </source>
</evidence>
<dbReference type="Proteomes" id="UP000028045">
    <property type="component" value="Unassembled WGS sequence"/>
</dbReference>
<evidence type="ECO:0000256" key="4">
    <source>
        <dbReference type="ARBA" id="ARBA00023136"/>
    </source>
</evidence>
<evidence type="ECO:0000259" key="6">
    <source>
        <dbReference type="Pfam" id="PF10277"/>
    </source>
</evidence>
<feature type="transmembrane region" description="Helical" evidence="5">
    <location>
        <begin position="41"/>
        <end position="59"/>
    </location>
</feature>
<keyword evidence="2 5" id="KW-0812">Transmembrane</keyword>
<dbReference type="PANTHER" id="PTHR21324">
    <property type="entry name" value="FASTING-INDUCIBLE INTEGRAL MEMBRANE PROTEIN TM6P1-RELATED"/>
    <property type="match status" value="1"/>
</dbReference>
<dbReference type="PANTHER" id="PTHR21324:SF2">
    <property type="entry name" value="EG:22E5.9 PROTEIN"/>
    <property type="match status" value="1"/>
</dbReference>
<comment type="subcellular location">
    <subcellularLocation>
        <location evidence="1">Endomembrane system</location>
        <topology evidence="1">Multi-pass membrane protein</topology>
    </subcellularLocation>
</comment>
<evidence type="ECO:0000313" key="8">
    <source>
        <dbReference type="Proteomes" id="UP000028045"/>
    </source>
</evidence>
<feature type="transmembrane region" description="Helical" evidence="5">
    <location>
        <begin position="183"/>
        <end position="204"/>
    </location>
</feature>
<evidence type="ECO:0000256" key="3">
    <source>
        <dbReference type="ARBA" id="ARBA00022989"/>
    </source>
</evidence>
<dbReference type="EMBL" id="KL648622">
    <property type="protein sequence ID" value="KEY67369.1"/>
    <property type="molecule type" value="Genomic_DNA"/>
</dbReference>
<dbReference type="InterPro" id="IPR050911">
    <property type="entry name" value="DRAM/TMEM150_Autophagy_Mod"/>
</dbReference>
<dbReference type="GO" id="GO:0012505">
    <property type="term" value="C:endomembrane system"/>
    <property type="evidence" value="ECO:0007669"/>
    <property type="project" value="UniProtKB-SubCell"/>
</dbReference>
<feature type="transmembrane region" description="Helical" evidence="5">
    <location>
        <begin position="153"/>
        <end position="171"/>
    </location>
</feature>
<evidence type="ECO:0000256" key="2">
    <source>
        <dbReference type="ARBA" id="ARBA00022692"/>
    </source>
</evidence>
<dbReference type="GO" id="GO:0005886">
    <property type="term" value="C:plasma membrane"/>
    <property type="evidence" value="ECO:0007669"/>
    <property type="project" value="TreeGrafter"/>
</dbReference>
<reference evidence="7 8" key="1">
    <citation type="journal article" date="2014" name="BMC Genomics">
        <title>Comparative genome sequencing reveals chemotype-specific gene clusters in the toxigenic black mold Stachybotrys.</title>
        <authorList>
            <person name="Semeiks J."/>
            <person name="Borek D."/>
            <person name="Otwinowski Z."/>
            <person name="Grishin N.V."/>
        </authorList>
    </citation>
    <scope>NUCLEOTIDE SEQUENCE [LARGE SCALE GENOMIC DNA]</scope>
    <source>
        <strain evidence="8">CBS 109288 / IBT 7711</strain>
    </source>
</reference>
<dbReference type="HOGENOM" id="CLU_050573_0_0_1"/>
<feature type="transmembrane region" description="Helical" evidence="5">
    <location>
        <begin position="112"/>
        <end position="132"/>
    </location>
</feature>
<dbReference type="AlphaFoldDB" id="A0A084APZ0"/>
<accession>A0A084APZ0</accession>
<dbReference type="Pfam" id="PF10277">
    <property type="entry name" value="Frag1"/>
    <property type="match status" value="1"/>
</dbReference>
<organism evidence="7 8">
    <name type="scientific">Stachybotrys chartarum (strain CBS 109288 / IBT 7711)</name>
    <name type="common">Toxic black mold</name>
    <name type="synonym">Stilbospora chartarum</name>
    <dbReference type="NCBI Taxonomy" id="1280523"/>
    <lineage>
        <taxon>Eukaryota</taxon>
        <taxon>Fungi</taxon>
        <taxon>Dikarya</taxon>
        <taxon>Ascomycota</taxon>
        <taxon>Pezizomycotina</taxon>
        <taxon>Sordariomycetes</taxon>
        <taxon>Hypocreomycetidae</taxon>
        <taxon>Hypocreales</taxon>
        <taxon>Stachybotryaceae</taxon>
        <taxon>Stachybotrys</taxon>
    </lineage>
</organism>
<proteinExistence type="predicted"/>
<evidence type="ECO:0000256" key="1">
    <source>
        <dbReference type="ARBA" id="ARBA00004127"/>
    </source>
</evidence>
<gene>
    <name evidence="7" type="ORF">S7711_07580</name>
</gene>
<keyword evidence="3 5" id="KW-1133">Transmembrane helix</keyword>
<keyword evidence="8" id="KW-1185">Reference proteome</keyword>
<name>A0A084APZ0_STACB</name>
<dbReference type="OrthoDB" id="10032492at2759"/>
<evidence type="ECO:0000313" key="7">
    <source>
        <dbReference type="EMBL" id="KEY67369.1"/>
    </source>
</evidence>
<dbReference type="InterPro" id="IPR019402">
    <property type="entry name" value="CWH43_N"/>
</dbReference>
<keyword evidence="4 5" id="KW-0472">Membrane</keyword>
<feature type="domain" description="CWH43-like N-terminal" evidence="6">
    <location>
        <begin position="1"/>
        <end position="202"/>
    </location>
</feature>